<gene>
    <name evidence="2" type="ORF">S40285_10918</name>
</gene>
<dbReference type="OrthoDB" id="4779809at2759"/>
<dbReference type="Proteomes" id="UP000028524">
    <property type="component" value="Unassembled WGS sequence"/>
</dbReference>
<accession>A0A084QNM6</accession>
<dbReference type="OMA" id="TKWRPVV"/>
<feature type="compositionally biased region" description="Low complexity" evidence="1">
    <location>
        <begin position="1"/>
        <end position="15"/>
    </location>
</feature>
<name>A0A084QNM6_STAC4</name>
<organism evidence="2 3">
    <name type="scientific">Stachybotrys chlorohalonatus (strain IBT 40285)</name>
    <dbReference type="NCBI Taxonomy" id="1283841"/>
    <lineage>
        <taxon>Eukaryota</taxon>
        <taxon>Fungi</taxon>
        <taxon>Dikarya</taxon>
        <taxon>Ascomycota</taxon>
        <taxon>Pezizomycotina</taxon>
        <taxon>Sordariomycetes</taxon>
        <taxon>Hypocreomycetidae</taxon>
        <taxon>Hypocreales</taxon>
        <taxon>Stachybotryaceae</taxon>
        <taxon>Stachybotrys</taxon>
    </lineage>
</organism>
<dbReference type="AlphaFoldDB" id="A0A084QNM6"/>
<feature type="compositionally biased region" description="Low complexity" evidence="1">
    <location>
        <begin position="34"/>
        <end position="44"/>
    </location>
</feature>
<evidence type="ECO:0000313" key="2">
    <source>
        <dbReference type="EMBL" id="KFA65561.1"/>
    </source>
</evidence>
<protein>
    <submittedName>
        <fullName evidence="2">Uncharacterized protein</fullName>
    </submittedName>
</protein>
<sequence length="204" mass="21606">MAPKTRAAAAAPKKAAATKKKLKPKRPTARKSAPKTAAAAKKAVAPKGIKESSRTIGALRAVPCLGCLKSCLAGKQTLIGARGACYDTVGADAHRCYKCSSGHKCLPIPPDVMKPALEFLDARDARDADEMNVWRPVVKTLLRFAEEEAAEMGDDPNADLIKMTPEERRAAGRAAALRLFDCLWLGSSARPSGQDGDNALGVLK</sequence>
<evidence type="ECO:0000313" key="3">
    <source>
        <dbReference type="Proteomes" id="UP000028524"/>
    </source>
</evidence>
<feature type="non-terminal residue" evidence="2">
    <location>
        <position position="204"/>
    </location>
</feature>
<proteinExistence type="predicted"/>
<feature type="compositionally biased region" description="Basic residues" evidence="1">
    <location>
        <begin position="16"/>
        <end position="33"/>
    </location>
</feature>
<dbReference type="HOGENOM" id="CLU_1346099_0_0_1"/>
<evidence type="ECO:0000256" key="1">
    <source>
        <dbReference type="SAM" id="MobiDB-lite"/>
    </source>
</evidence>
<keyword evidence="3" id="KW-1185">Reference proteome</keyword>
<dbReference type="EMBL" id="KL660594">
    <property type="protein sequence ID" value="KFA65561.1"/>
    <property type="molecule type" value="Genomic_DNA"/>
</dbReference>
<dbReference type="InParanoid" id="A0A084QNM6"/>
<reference evidence="2 3" key="1">
    <citation type="journal article" date="2014" name="BMC Genomics">
        <title>Comparative genome sequencing reveals chemotype-specific gene clusters in the toxigenic black mold Stachybotrys.</title>
        <authorList>
            <person name="Semeiks J."/>
            <person name="Borek D."/>
            <person name="Otwinowski Z."/>
            <person name="Grishin N.V."/>
        </authorList>
    </citation>
    <scope>NUCLEOTIDE SEQUENCE [LARGE SCALE GENOMIC DNA]</scope>
    <source>
        <strain evidence="2 3">IBT 40285</strain>
    </source>
</reference>
<feature type="region of interest" description="Disordered" evidence="1">
    <location>
        <begin position="1"/>
        <end position="44"/>
    </location>
</feature>